<comment type="catalytic activity">
    <reaction evidence="8 9">
        <text>[protein]-L-isoaspartate + S-adenosyl-L-methionine = [protein]-L-isoaspartate alpha-methyl ester + S-adenosyl-L-homocysteine</text>
        <dbReference type="Rhea" id="RHEA:12705"/>
        <dbReference type="Rhea" id="RHEA-COMP:12143"/>
        <dbReference type="Rhea" id="RHEA-COMP:12144"/>
        <dbReference type="ChEBI" id="CHEBI:57856"/>
        <dbReference type="ChEBI" id="CHEBI:59789"/>
        <dbReference type="ChEBI" id="CHEBI:90596"/>
        <dbReference type="ChEBI" id="CHEBI:90598"/>
        <dbReference type="EC" id="2.1.1.77"/>
    </reaction>
</comment>
<evidence type="ECO:0000313" key="10">
    <source>
        <dbReference type="EMBL" id="KUK18705.1"/>
    </source>
</evidence>
<sequence length="256" mass="29354">MVEQVETWKFIEDTERTDPPNKLKILFYTFLFVSLMDESDLYKRWMRLVENLEREGIIKSEKVKRAFLRVPRYKFVSDRYKECAHVDEPLPIPAGQTISAPHMVAIMLELAELEDGMNVLEIGAGSGWNAALIYELVKREVYTIERVSDLVEFARKNLERAGYKDKVHVIWGDGTKGFPPNAPYDRIIVTAGAPKVPKPLIEQLKVGGKLLIPVGSYHLWQELLEVIKLDEDNKIKIKNHGGVAFVPLIGEHGWRE</sequence>
<dbReference type="NCBIfam" id="TIGR00080">
    <property type="entry name" value="pimt"/>
    <property type="match status" value="1"/>
</dbReference>
<dbReference type="CDD" id="cd02440">
    <property type="entry name" value="AdoMet_MTases"/>
    <property type="match status" value="1"/>
</dbReference>
<evidence type="ECO:0000256" key="5">
    <source>
        <dbReference type="ARBA" id="ARBA00022679"/>
    </source>
</evidence>
<accession>A0A101EPE8</accession>
<feature type="active site" evidence="9">
    <location>
        <position position="99"/>
    </location>
</feature>
<keyword evidence="6 9" id="KW-0949">S-adenosyl-L-methionine</keyword>
<dbReference type="FunFam" id="3.40.50.150:FF:000010">
    <property type="entry name" value="Protein-L-isoaspartate O-methyltransferase"/>
    <property type="match status" value="1"/>
</dbReference>
<dbReference type="GO" id="GO:0032259">
    <property type="term" value="P:methylation"/>
    <property type="evidence" value="ECO:0007669"/>
    <property type="project" value="UniProtKB-KW"/>
</dbReference>
<dbReference type="PATRIC" id="fig|172049.5.peg.451"/>
<comment type="caution">
    <text evidence="10">The sequence shown here is derived from an EMBL/GenBank/DDBJ whole genome shotgun (WGS) entry which is preliminary data.</text>
</comment>
<reference evidence="11" key="1">
    <citation type="journal article" date="2015" name="MBio">
        <title>Genome-Resolved Metagenomic Analysis Reveals Roles for Candidate Phyla and Other Microbial Community Members in Biogeochemical Transformations in Oil Reservoirs.</title>
        <authorList>
            <person name="Hu P."/>
            <person name="Tom L."/>
            <person name="Singh A."/>
            <person name="Thomas B.C."/>
            <person name="Baker B.J."/>
            <person name="Piceno Y.M."/>
            <person name="Andersen G.L."/>
            <person name="Banfield J.F."/>
        </authorList>
    </citation>
    <scope>NUCLEOTIDE SEQUENCE [LARGE SCALE GENOMIC DNA]</scope>
</reference>
<dbReference type="NCBIfam" id="NF001453">
    <property type="entry name" value="PRK00312.1"/>
    <property type="match status" value="1"/>
</dbReference>
<dbReference type="HAMAP" id="MF_00090">
    <property type="entry name" value="PIMT"/>
    <property type="match status" value="1"/>
</dbReference>
<dbReference type="AlphaFoldDB" id="A0A101EPE8"/>
<dbReference type="Proteomes" id="UP000053911">
    <property type="component" value="Unassembled WGS sequence"/>
</dbReference>
<evidence type="ECO:0000313" key="11">
    <source>
        <dbReference type="Proteomes" id="UP000053911"/>
    </source>
</evidence>
<dbReference type="GO" id="GO:0005737">
    <property type="term" value="C:cytoplasm"/>
    <property type="evidence" value="ECO:0007669"/>
    <property type="project" value="UniProtKB-SubCell"/>
</dbReference>
<evidence type="ECO:0000256" key="6">
    <source>
        <dbReference type="ARBA" id="ARBA00022691"/>
    </source>
</evidence>
<evidence type="ECO:0000256" key="4">
    <source>
        <dbReference type="ARBA" id="ARBA00022603"/>
    </source>
</evidence>
<dbReference type="EMBL" id="LGFD01000001">
    <property type="protein sequence ID" value="KUK18705.1"/>
    <property type="molecule type" value="Genomic_DNA"/>
</dbReference>
<comment type="function">
    <text evidence="7 9">Catalyzes the methyl esterification of L-isoaspartyl residues in peptides and proteins that result from spontaneous decomposition of normal L-aspartyl and L-asparaginyl residues. It plays a role in the repair and/or degradation of damaged proteins.</text>
</comment>
<evidence type="ECO:0000256" key="2">
    <source>
        <dbReference type="ARBA" id="ARBA00005369"/>
    </source>
</evidence>
<protein>
    <recommendedName>
        <fullName evidence="9">Protein-L-isoaspartate O-methyltransferase</fullName>
        <ecNumber evidence="9">2.1.1.77</ecNumber>
    </recommendedName>
    <alternativeName>
        <fullName evidence="9">L-isoaspartyl protein carboxyl methyltransferase</fullName>
    </alternativeName>
    <alternativeName>
        <fullName evidence="9">Protein L-isoaspartyl methyltransferase</fullName>
    </alternativeName>
    <alternativeName>
        <fullName evidence="9">Protein-beta-aspartate methyltransferase</fullName>
        <shortName evidence="9">PIMT</shortName>
    </alternativeName>
</protein>
<proteinExistence type="inferred from homology"/>
<gene>
    <name evidence="9" type="primary">pcm</name>
    <name evidence="10" type="ORF">XD54_0090</name>
</gene>
<dbReference type="GO" id="GO:0004719">
    <property type="term" value="F:protein-L-isoaspartate (D-aspartate) O-methyltransferase activity"/>
    <property type="evidence" value="ECO:0007669"/>
    <property type="project" value="UniProtKB-UniRule"/>
</dbReference>
<evidence type="ECO:0000256" key="1">
    <source>
        <dbReference type="ARBA" id="ARBA00004496"/>
    </source>
</evidence>
<keyword evidence="4 9" id="KW-0489">Methyltransferase</keyword>
<evidence type="ECO:0000256" key="8">
    <source>
        <dbReference type="ARBA" id="ARBA00029295"/>
    </source>
</evidence>
<dbReference type="Gene3D" id="3.40.50.150">
    <property type="entry name" value="Vaccinia Virus protein VP39"/>
    <property type="match status" value="1"/>
</dbReference>
<dbReference type="InterPro" id="IPR000682">
    <property type="entry name" value="PCMT"/>
</dbReference>
<evidence type="ECO:0000256" key="3">
    <source>
        <dbReference type="ARBA" id="ARBA00022490"/>
    </source>
</evidence>
<dbReference type="PANTHER" id="PTHR11579">
    <property type="entry name" value="PROTEIN-L-ISOASPARTATE O-METHYLTRANSFERASE"/>
    <property type="match status" value="1"/>
</dbReference>
<comment type="subcellular location">
    <subcellularLocation>
        <location evidence="1 9">Cytoplasm</location>
    </subcellularLocation>
</comment>
<dbReference type="Pfam" id="PF01135">
    <property type="entry name" value="PCMT"/>
    <property type="match status" value="1"/>
</dbReference>
<dbReference type="InterPro" id="IPR029063">
    <property type="entry name" value="SAM-dependent_MTases_sf"/>
</dbReference>
<dbReference type="PROSITE" id="PS01279">
    <property type="entry name" value="PCMT"/>
    <property type="match status" value="1"/>
</dbReference>
<evidence type="ECO:0000256" key="7">
    <source>
        <dbReference type="ARBA" id="ARBA00025330"/>
    </source>
</evidence>
<comment type="similarity">
    <text evidence="2 9">Belongs to the methyltransferase superfamily. L-isoaspartyl/D-aspartyl protein methyltransferase family.</text>
</comment>
<name>A0A101EPE8_9EURY</name>
<dbReference type="PANTHER" id="PTHR11579:SF0">
    <property type="entry name" value="PROTEIN-L-ISOASPARTATE(D-ASPARTATE) O-METHYLTRANSFERASE"/>
    <property type="match status" value="1"/>
</dbReference>
<keyword evidence="5 9" id="KW-0808">Transferase</keyword>
<organism evidence="10 11">
    <name type="scientific">Thermococcus sibiricus</name>
    <dbReference type="NCBI Taxonomy" id="172049"/>
    <lineage>
        <taxon>Archaea</taxon>
        <taxon>Methanobacteriati</taxon>
        <taxon>Methanobacteriota</taxon>
        <taxon>Thermococci</taxon>
        <taxon>Thermococcales</taxon>
        <taxon>Thermococcaceae</taxon>
        <taxon>Thermococcus</taxon>
    </lineage>
</organism>
<keyword evidence="3 9" id="KW-0963">Cytoplasm</keyword>
<dbReference type="EC" id="2.1.1.77" evidence="9"/>
<evidence type="ECO:0000256" key="9">
    <source>
        <dbReference type="HAMAP-Rule" id="MF_00090"/>
    </source>
</evidence>
<dbReference type="SUPFAM" id="SSF53335">
    <property type="entry name" value="S-adenosyl-L-methionine-dependent methyltransferases"/>
    <property type="match status" value="1"/>
</dbReference>
<dbReference type="GO" id="GO:0030091">
    <property type="term" value="P:protein repair"/>
    <property type="evidence" value="ECO:0007669"/>
    <property type="project" value="UniProtKB-UniRule"/>
</dbReference>